<organism evidence="1 2">
    <name type="scientific">Penicillium nordicum</name>
    <dbReference type="NCBI Taxonomy" id="229535"/>
    <lineage>
        <taxon>Eukaryota</taxon>
        <taxon>Fungi</taxon>
        <taxon>Dikarya</taxon>
        <taxon>Ascomycota</taxon>
        <taxon>Pezizomycotina</taxon>
        <taxon>Eurotiomycetes</taxon>
        <taxon>Eurotiomycetidae</taxon>
        <taxon>Eurotiales</taxon>
        <taxon>Aspergillaceae</taxon>
        <taxon>Penicillium</taxon>
    </lineage>
</organism>
<protein>
    <submittedName>
        <fullName evidence="1">Uncharacterized protein</fullName>
    </submittedName>
</protein>
<dbReference type="AlphaFoldDB" id="A0A0M8NXB4"/>
<keyword evidence="2" id="KW-1185">Reference proteome</keyword>
<reference evidence="1 2" key="1">
    <citation type="submission" date="2015-08" db="EMBL/GenBank/DDBJ databases">
        <title>Genome sequencing of Penicillium nordicum.</title>
        <authorList>
            <person name="Nguyen H.D."/>
            <person name="Seifert K.A."/>
        </authorList>
    </citation>
    <scope>NUCLEOTIDE SEQUENCE [LARGE SCALE GENOMIC DNA]</scope>
    <source>
        <strain evidence="1 2">DAOMC 185683</strain>
    </source>
</reference>
<evidence type="ECO:0000313" key="2">
    <source>
        <dbReference type="Proteomes" id="UP000037696"/>
    </source>
</evidence>
<proteinExistence type="predicted"/>
<gene>
    <name evidence="1" type="ORF">ACN38_g12384</name>
</gene>
<dbReference type="EMBL" id="LHQQ01000382">
    <property type="protein sequence ID" value="KOS36854.1"/>
    <property type="molecule type" value="Genomic_DNA"/>
</dbReference>
<comment type="caution">
    <text evidence="1">The sequence shown here is derived from an EMBL/GenBank/DDBJ whole genome shotgun (WGS) entry which is preliminary data.</text>
</comment>
<sequence>MANKTAPTVNRFGKVAFVGDRDPTWLQYGGITLWDSSMLLDGEEKERRRERETIYCVPSEALGLRHLGTQHLVTVGTYTPLPIDKVTK</sequence>
<name>A0A0M8NXB4_9EURO</name>
<evidence type="ECO:0000313" key="1">
    <source>
        <dbReference type="EMBL" id="KOS36854.1"/>
    </source>
</evidence>
<accession>A0A0M8NXB4</accession>
<dbReference type="Proteomes" id="UP000037696">
    <property type="component" value="Unassembled WGS sequence"/>
</dbReference>